<feature type="compositionally biased region" description="Basic and acidic residues" evidence="1">
    <location>
        <begin position="99"/>
        <end position="110"/>
    </location>
</feature>
<accession>A0ABR4IHJ6</accession>
<sequence length="401" mass="45162">MAIKRFLPFHLLDPDHFLPLDKNRCAAILENGERCDGVISQCDLEAIRDIYVEYEYEDEDEDEDAEFLVKLAKLCLCSEEHNTKRNVKAAVQQWMKAKTSTDSDPNRKDPLPPASATRETGKESLNKKPLVLFKFEKDTNARKALADATFTDQKVRQALEATSSPSIPKYIYLMSHEAAKGRYKISYKASETSPLPNPTCYPGSEPYCCIECPDVKRIQALVLAEFAAQRCDHLCEEPDCKVEKKHIRWIEADGEDIKASIVAWMELVQTGYTDSQIPEDGFSKEMNRWTKWAQETVAEIVASRKPELPPRPVNLVSQEPSDTSFSSEDSIFSDAPPPSTPTTITSAHDESFTSTTTDSSTKSAERPRFLKGYLKPKFASVVNSAKRRISDFGRDKGARQT</sequence>
<gene>
    <name evidence="2" type="ORF">BDW59DRAFT_58760</name>
</gene>
<reference evidence="2 3" key="1">
    <citation type="submission" date="2024-07" db="EMBL/GenBank/DDBJ databases">
        <title>Section-level genome sequencing and comparative genomics of Aspergillus sections Usti and Cavernicolus.</title>
        <authorList>
            <consortium name="Lawrence Berkeley National Laboratory"/>
            <person name="Nybo J.L."/>
            <person name="Vesth T.C."/>
            <person name="Theobald S."/>
            <person name="Frisvad J.C."/>
            <person name="Larsen T.O."/>
            <person name="Kjaerboelling I."/>
            <person name="Rothschild-Mancinelli K."/>
            <person name="Lyhne E.K."/>
            <person name="Kogle M.E."/>
            <person name="Barry K."/>
            <person name="Clum A."/>
            <person name="Na H."/>
            <person name="Ledsgaard L."/>
            <person name="Lin J."/>
            <person name="Lipzen A."/>
            <person name="Kuo A."/>
            <person name="Riley R."/>
            <person name="Mondo S."/>
            <person name="LaButti K."/>
            <person name="Haridas S."/>
            <person name="Pangalinan J."/>
            <person name="Salamov A.A."/>
            <person name="Simmons B.A."/>
            <person name="Magnuson J.K."/>
            <person name="Chen J."/>
            <person name="Drula E."/>
            <person name="Henrissat B."/>
            <person name="Wiebenga A."/>
            <person name="Lubbers R.J."/>
            <person name="Gomes A.C."/>
            <person name="Makela M.R."/>
            <person name="Stajich J."/>
            <person name="Grigoriev I.V."/>
            <person name="Mortensen U.H."/>
            <person name="De vries R.P."/>
            <person name="Baker S.E."/>
            <person name="Andersen M.R."/>
        </authorList>
    </citation>
    <scope>NUCLEOTIDE SEQUENCE [LARGE SCALE GENOMIC DNA]</scope>
    <source>
        <strain evidence="2 3">CBS 600.67</strain>
    </source>
</reference>
<feature type="compositionally biased region" description="Polar residues" evidence="1">
    <location>
        <begin position="315"/>
        <end position="330"/>
    </location>
</feature>
<evidence type="ECO:0000313" key="2">
    <source>
        <dbReference type="EMBL" id="KAL2827243.1"/>
    </source>
</evidence>
<keyword evidence="3" id="KW-1185">Reference proteome</keyword>
<feature type="region of interest" description="Disordered" evidence="1">
    <location>
        <begin position="305"/>
        <end position="368"/>
    </location>
</feature>
<protein>
    <submittedName>
        <fullName evidence="2">Uncharacterized protein</fullName>
    </submittedName>
</protein>
<dbReference type="EMBL" id="JBFXLS010000026">
    <property type="protein sequence ID" value="KAL2827243.1"/>
    <property type="molecule type" value="Genomic_DNA"/>
</dbReference>
<evidence type="ECO:0000313" key="3">
    <source>
        <dbReference type="Proteomes" id="UP001610335"/>
    </source>
</evidence>
<evidence type="ECO:0000256" key="1">
    <source>
        <dbReference type="SAM" id="MobiDB-lite"/>
    </source>
</evidence>
<comment type="caution">
    <text evidence="2">The sequence shown here is derived from an EMBL/GenBank/DDBJ whole genome shotgun (WGS) entry which is preliminary data.</text>
</comment>
<dbReference type="Proteomes" id="UP001610335">
    <property type="component" value="Unassembled WGS sequence"/>
</dbReference>
<proteinExistence type="predicted"/>
<feature type="compositionally biased region" description="Low complexity" evidence="1">
    <location>
        <begin position="341"/>
        <end position="362"/>
    </location>
</feature>
<feature type="region of interest" description="Disordered" evidence="1">
    <location>
        <begin position="96"/>
        <end position="123"/>
    </location>
</feature>
<organism evidence="2 3">
    <name type="scientific">Aspergillus cavernicola</name>
    <dbReference type="NCBI Taxonomy" id="176166"/>
    <lineage>
        <taxon>Eukaryota</taxon>
        <taxon>Fungi</taxon>
        <taxon>Dikarya</taxon>
        <taxon>Ascomycota</taxon>
        <taxon>Pezizomycotina</taxon>
        <taxon>Eurotiomycetes</taxon>
        <taxon>Eurotiomycetidae</taxon>
        <taxon>Eurotiales</taxon>
        <taxon>Aspergillaceae</taxon>
        <taxon>Aspergillus</taxon>
        <taxon>Aspergillus subgen. Nidulantes</taxon>
    </lineage>
</organism>
<name>A0ABR4IHJ6_9EURO</name>